<keyword evidence="4" id="KW-0804">Transcription</keyword>
<protein>
    <submittedName>
        <fullName evidence="7">Transcription factor AP-1</fullName>
    </submittedName>
</protein>
<dbReference type="PROSITE" id="PS00036">
    <property type="entry name" value="BZIP_BASIC"/>
    <property type="match status" value="1"/>
</dbReference>
<dbReference type="GO" id="GO:0051726">
    <property type="term" value="P:regulation of cell cycle"/>
    <property type="evidence" value="ECO:0007669"/>
    <property type="project" value="TreeGrafter"/>
</dbReference>
<dbReference type="InterPro" id="IPR050946">
    <property type="entry name" value="AP-1_TF_bZIP"/>
</dbReference>
<dbReference type="InterPro" id="IPR046347">
    <property type="entry name" value="bZIP_sf"/>
</dbReference>
<feature type="coiled-coil region" evidence="5">
    <location>
        <begin position="255"/>
        <end position="282"/>
    </location>
</feature>
<dbReference type="Gene3D" id="1.20.5.170">
    <property type="match status" value="1"/>
</dbReference>
<dbReference type="GO" id="GO:0005667">
    <property type="term" value="C:transcription regulator complex"/>
    <property type="evidence" value="ECO:0007669"/>
    <property type="project" value="TreeGrafter"/>
</dbReference>
<dbReference type="PANTHER" id="PTHR11462:SF35">
    <property type="entry name" value="TRANSCRIPTION FACTOR JRA"/>
    <property type="match status" value="1"/>
</dbReference>
<dbReference type="FunFam" id="1.20.5.170:FF:000012">
    <property type="entry name" value="Putative transcription factor AP-1"/>
    <property type="match status" value="1"/>
</dbReference>
<evidence type="ECO:0000256" key="3">
    <source>
        <dbReference type="ARBA" id="ARBA00023125"/>
    </source>
</evidence>
<dbReference type="CDD" id="cd14696">
    <property type="entry name" value="bZIP_Jun"/>
    <property type="match status" value="1"/>
</dbReference>
<keyword evidence="5" id="KW-0175">Coiled coil</keyword>
<evidence type="ECO:0000256" key="4">
    <source>
        <dbReference type="ARBA" id="ARBA00023163"/>
    </source>
</evidence>
<organism evidence="7">
    <name type="scientific">Haliotis discus discus</name>
    <name type="common">disc abalone</name>
    <dbReference type="NCBI Taxonomy" id="91233"/>
    <lineage>
        <taxon>Eukaryota</taxon>
        <taxon>Metazoa</taxon>
        <taxon>Spiralia</taxon>
        <taxon>Lophotrochozoa</taxon>
        <taxon>Mollusca</taxon>
        <taxon>Gastropoda</taxon>
        <taxon>Vetigastropoda</taxon>
        <taxon>Lepetellida</taxon>
        <taxon>Haliotoidea</taxon>
        <taxon>Haliotidae</taxon>
        <taxon>Haliotis</taxon>
    </lineage>
</organism>
<keyword evidence="3" id="KW-0238">DNA-binding</keyword>
<proteinExistence type="evidence at transcript level"/>
<evidence type="ECO:0000256" key="2">
    <source>
        <dbReference type="ARBA" id="ARBA00023015"/>
    </source>
</evidence>
<keyword evidence="2" id="KW-0805">Transcription regulation</keyword>
<dbReference type="InterPro" id="IPR004827">
    <property type="entry name" value="bZIP"/>
</dbReference>
<dbReference type="SUPFAM" id="SSF57959">
    <property type="entry name" value="Leucine zipper domain"/>
    <property type="match status" value="1"/>
</dbReference>
<dbReference type="PROSITE" id="PS50217">
    <property type="entry name" value="BZIP"/>
    <property type="match status" value="1"/>
</dbReference>
<reference evidence="7" key="1">
    <citation type="submission" date="2009-11" db="EMBL/GenBank/DDBJ databases">
        <title>Molecular cloning and characterization of transcription factor AP-1 cDNA from disk abalone Haliotis discus discus.</title>
        <authorList>
            <person name="De Zoysa M."/>
            <person name="Lee J."/>
        </authorList>
    </citation>
    <scope>NUCLEOTIDE SEQUENCE</scope>
</reference>
<dbReference type="GO" id="GO:0000978">
    <property type="term" value="F:RNA polymerase II cis-regulatory region sequence-specific DNA binding"/>
    <property type="evidence" value="ECO:0007669"/>
    <property type="project" value="TreeGrafter"/>
</dbReference>
<evidence type="ECO:0000256" key="5">
    <source>
        <dbReference type="SAM" id="Coils"/>
    </source>
</evidence>
<comment type="similarity">
    <text evidence="1">Belongs to the bZIP family. Jun subfamily.</text>
</comment>
<dbReference type="Pfam" id="PF03957">
    <property type="entry name" value="Jun"/>
    <property type="match status" value="1"/>
</dbReference>
<dbReference type="Pfam" id="PF00170">
    <property type="entry name" value="bZIP_1"/>
    <property type="match status" value="1"/>
</dbReference>
<evidence type="ECO:0000259" key="6">
    <source>
        <dbReference type="PROSITE" id="PS50217"/>
    </source>
</evidence>
<dbReference type="GO" id="GO:0042127">
    <property type="term" value="P:regulation of cell population proliferation"/>
    <property type="evidence" value="ECO:0007669"/>
    <property type="project" value="TreeGrafter"/>
</dbReference>
<dbReference type="InterPro" id="IPR005643">
    <property type="entry name" value="JNK"/>
</dbReference>
<evidence type="ECO:0000256" key="1">
    <source>
        <dbReference type="ARBA" id="ARBA00006882"/>
    </source>
</evidence>
<name>G8Z4Z2_HALDI</name>
<dbReference type="EMBL" id="GU186850">
    <property type="protein sequence ID" value="ADQ43242.1"/>
    <property type="molecule type" value="mRNA"/>
</dbReference>
<accession>G8Z4Z2</accession>
<dbReference type="SMART" id="SM00338">
    <property type="entry name" value="BRLZ"/>
    <property type="match status" value="1"/>
</dbReference>
<dbReference type="PANTHER" id="PTHR11462">
    <property type="entry name" value="JUN TRANSCRIPTION FACTOR-RELATED"/>
    <property type="match status" value="1"/>
</dbReference>
<evidence type="ECO:0000313" key="7">
    <source>
        <dbReference type="EMBL" id="ADQ43242.1"/>
    </source>
</evidence>
<dbReference type="InterPro" id="IPR002112">
    <property type="entry name" value="Leuzip_Jun"/>
</dbReference>
<dbReference type="AlphaFoldDB" id="G8Z4Z2"/>
<dbReference type="PRINTS" id="PR00043">
    <property type="entry name" value="LEUZIPPRJUN"/>
</dbReference>
<feature type="domain" description="BZIP" evidence="6">
    <location>
        <begin position="237"/>
        <end position="300"/>
    </location>
</feature>
<dbReference type="GO" id="GO:0000981">
    <property type="term" value="F:DNA-binding transcription factor activity, RNA polymerase II-specific"/>
    <property type="evidence" value="ECO:0007669"/>
    <property type="project" value="TreeGrafter"/>
</dbReference>
<sequence>METNFYETDDAAREMRQAMKRKINSSLGLFSNSGSGDRDAVNRLKQNMKLDFNSEGSKKSKFSLLQSPDLNMLKLASPELEKMIIQANGMVTTTPTPTQFIFPKFVTEEQEAYARGFVDALAELHDPNQTENIPITIQGKGVVSSQSLPQTSKGCVALFAPNSNSVSSFNSVPTTNQGLTTTTSLPGGLTVSSASRSLKSVSNNDILLPRLKEEPQTVPCIENTPPLSPINMENQEVIKLERKRARNRVAARKCRTRKLERISRLEDRVKDLKGQNADLVTTATTLRDQVCKLKRQIIDHVNSGCQIMMTQNISF</sequence>